<evidence type="ECO:0000313" key="5">
    <source>
        <dbReference type="Proteomes" id="UP000046393"/>
    </source>
</evidence>
<proteinExistence type="inferred from homology"/>
<dbReference type="PANTHER" id="PTHR10980">
    <property type="entry name" value="RHO GDP-DISSOCIATION INHIBITOR"/>
    <property type="match status" value="1"/>
</dbReference>
<comment type="subcellular location">
    <subcellularLocation>
        <location evidence="1">Cytoplasm</location>
    </subcellularLocation>
</comment>
<organism evidence="5 6">
    <name type="scientific">Syphacia muris</name>
    <dbReference type="NCBI Taxonomy" id="451379"/>
    <lineage>
        <taxon>Eukaryota</taxon>
        <taxon>Metazoa</taxon>
        <taxon>Ecdysozoa</taxon>
        <taxon>Nematoda</taxon>
        <taxon>Chromadorea</taxon>
        <taxon>Rhabditida</taxon>
        <taxon>Spirurina</taxon>
        <taxon>Oxyuridomorpha</taxon>
        <taxon>Oxyuroidea</taxon>
        <taxon>Oxyuridae</taxon>
        <taxon>Syphacia</taxon>
    </lineage>
</organism>
<dbReference type="WBParaSite" id="SMUV_0000210401-mRNA-1">
    <property type="protein sequence ID" value="SMUV_0000210401-mRNA-1"/>
    <property type="gene ID" value="SMUV_0000210401"/>
</dbReference>
<dbReference type="Pfam" id="PF02115">
    <property type="entry name" value="Rho_GDI"/>
    <property type="match status" value="1"/>
</dbReference>
<name>A0A0N5AD68_9BILA</name>
<dbReference type="InterPro" id="IPR000406">
    <property type="entry name" value="Rho_GDI"/>
</dbReference>
<reference evidence="6" key="1">
    <citation type="submission" date="2017-02" db="UniProtKB">
        <authorList>
            <consortium name="WormBaseParasite"/>
        </authorList>
    </citation>
    <scope>IDENTIFICATION</scope>
</reference>
<dbReference type="GO" id="GO:0007266">
    <property type="term" value="P:Rho protein signal transduction"/>
    <property type="evidence" value="ECO:0007669"/>
    <property type="project" value="InterPro"/>
</dbReference>
<keyword evidence="4" id="KW-0963">Cytoplasm</keyword>
<dbReference type="InterPro" id="IPR024792">
    <property type="entry name" value="RhoGDI_dom_sf"/>
</dbReference>
<accession>A0A0N5AD68</accession>
<dbReference type="PANTHER" id="PTHR10980:SF3">
    <property type="entry name" value="LD16419P"/>
    <property type="match status" value="1"/>
</dbReference>
<sequence>MAEKTEVPEANTEESYLPPLPKTVSEIVATDAEDESLNKYKAKLLGEAKAGPVIVDASNPKNVIVHSISLVVKGRDVITMRLDKDREYDPAFKIKEGTSYRIQFNFYVQREICAGLKYTQKVTRHSVTALRYLDIKKFSFLLVDKDVFMMGSYAPKTELQSFTSPLEEAPSGLMHRGKYKVQSQVTDDDNHDWLTWQWTLEIAKDW</sequence>
<dbReference type="SUPFAM" id="SSF81296">
    <property type="entry name" value="E set domains"/>
    <property type="match status" value="1"/>
</dbReference>
<dbReference type="GO" id="GO:0005094">
    <property type="term" value="F:Rho GDP-dissociation inhibitor activity"/>
    <property type="evidence" value="ECO:0007669"/>
    <property type="project" value="InterPro"/>
</dbReference>
<comment type="similarity">
    <text evidence="2">Belongs to the Rho GDI family.</text>
</comment>
<evidence type="ECO:0000256" key="3">
    <source>
        <dbReference type="ARBA" id="ARBA00022468"/>
    </source>
</evidence>
<protein>
    <submittedName>
        <fullName evidence="6">Rho GDP-dissociation inhibitor 2</fullName>
    </submittedName>
</protein>
<evidence type="ECO:0000313" key="6">
    <source>
        <dbReference type="WBParaSite" id="SMUV_0000210401-mRNA-1"/>
    </source>
</evidence>
<keyword evidence="5" id="KW-1185">Reference proteome</keyword>
<evidence type="ECO:0000256" key="1">
    <source>
        <dbReference type="ARBA" id="ARBA00004496"/>
    </source>
</evidence>
<dbReference type="AlphaFoldDB" id="A0A0N5AD68"/>
<evidence type="ECO:0000256" key="2">
    <source>
        <dbReference type="ARBA" id="ARBA00009758"/>
    </source>
</evidence>
<keyword evidence="3" id="KW-0343">GTPase activation</keyword>
<dbReference type="GO" id="GO:0005829">
    <property type="term" value="C:cytosol"/>
    <property type="evidence" value="ECO:0007669"/>
    <property type="project" value="TreeGrafter"/>
</dbReference>
<evidence type="ECO:0000256" key="4">
    <source>
        <dbReference type="ARBA" id="ARBA00022490"/>
    </source>
</evidence>
<dbReference type="InterPro" id="IPR014756">
    <property type="entry name" value="Ig_E-set"/>
</dbReference>
<dbReference type="FunFam" id="2.70.50.30:FF:000004">
    <property type="entry name" value="Rho GDP-dissociation inhibitor 1"/>
    <property type="match status" value="1"/>
</dbReference>
<dbReference type="GO" id="GO:0005096">
    <property type="term" value="F:GTPase activator activity"/>
    <property type="evidence" value="ECO:0007669"/>
    <property type="project" value="UniProtKB-KW"/>
</dbReference>
<dbReference type="Gene3D" id="2.70.50.30">
    <property type="entry name" value="Coagulation Factor XIII, subunit A, domain 1"/>
    <property type="match status" value="1"/>
</dbReference>
<dbReference type="GO" id="GO:0016020">
    <property type="term" value="C:membrane"/>
    <property type="evidence" value="ECO:0007669"/>
    <property type="project" value="TreeGrafter"/>
</dbReference>
<dbReference type="STRING" id="451379.A0A0N5AD68"/>
<dbReference type="Proteomes" id="UP000046393">
    <property type="component" value="Unplaced"/>
</dbReference>